<dbReference type="EC" id="6.1.1.1" evidence="1 9"/>
<evidence type="ECO:0000256" key="9">
    <source>
        <dbReference type="RuleBase" id="RU361234"/>
    </source>
</evidence>
<evidence type="ECO:0000256" key="3">
    <source>
        <dbReference type="ARBA" id="ARBA00022741"/>
    </source>
</evidence>
<gene>
    <name evidence="12" type="primary">MSY1</name>
    <name evidence="12" type="ORF">SLS56_010966</name>
</gene>
<dbReference type="InterPro" id="IPR024088">
    <property type="entry name" value="Tyr-tRNA-ligase_bac-type"/>
</dbReference>
<dbReference type="EMBL" id="JAJVDC020000231">
    <property type="protein sequence ID" value="KAL1617423.1"/>
    <property type="molecule type" value="Genomic_DNA"/>
</dbReference>
<dbReference type="InterPro" id="IPR002305">
    <property type="entry name" value="aa-tRNA-synth_Ic"/>
</dbReference>
<proteinExistence type="inferred from homology"/>
<evidence type="ECO:0000256" key="1">
    <source>
        <dbReference type="ARBA" id="ARBA00013160"/>
    </source>
</evidence>
<dbReference type="CDD" id="cd00805">
    <property type="entry name" value="TyrRS_core"/>
    <property type="match status" value="1"/>
</dbReference>
<keyword evidence="3 9" id="KW-0547">Nucleotide-binding</keyword>
<dbReference type="NCBIfam" id="TIGR00234">
    <property type="entry name" value="tyrS"/>
    <property type="match status" value="1"/>
</dbReference>
<keyword evidence="6 9" id="KW-0030">Aminoacyl-tRNA synthetase</keyword>
<dbReference type="PANTHER" id="PTHR11766:SF0">
    <property type="entry name" value="TYROSINE--TRNA LIGASE, MITOCHONDRIAL"/>
    <property type="match status" value="1"/>
</dbReference>
<sequence length="594" mass="66768">MAPSALVRHAVRPRAYVCRQCQLRQAAPRTPVRSISQGTIRKTIEAEWQWKEQAKEIEAGRKQAFLSMLEERGYIKQIAGDRNVLDKVMTNKRIGAYCGVDPTAPSLHVGHLLPFMVIFWMYLHGFSAYTLLGGATAKIGDPIGRATAREEVATSTRKTNMVLMHMQLKKLWMSVERMGRKHGYVREWAWKRALVNNNTWLQGLDVIEFMKTIGTGFRLGPMLSRDTVKLRQANGEGMSFAEFSYPILQAWDWWHLFNRNRVQLQVGGSDQYGNIVAGIDAINYIRNTIPDPEVQERVLDLKKPQNDYLKAPYGLTVPLLTTSSGEKFGKSAGNAVWLSPELTPSFDLYGFWVRTSDADVERYLKLFTFLPLSTIATVIEEHKIDPSKRLAQHLLAREFIELAHGPIAAEKTAQEHKQIFGRPSQRQETPANPEGTPTDENQEPLHASDKRNFINMSSGNKSAPITSWESAPSVNMFLPKSLVYNATFPKVLHSAGLTASRSEAHRLVTNQGAYVGSRPGQIGGMGDEVKFTPIKHTAVGMPEKYIFDENQLMIRIGKWKVKIITIIPDEEFAAKGLSVPGWDGELGRPTEEPK</sequence>
<comment type="catalytic activity">
    <reaction evidence="8 9">
        <text>tRNA(Tyr) + L-tyrosine + ATP = L-tyrosyl-tRNA(Tyr) + AMP + diphosphate + H(+)</text>
        <dbReference type="Rhea" id="RHEA:10220"/>
        <dbReference type="Rhea" id="RHEA-COMP:9706"/>
        <dbReference type="Rhea" id="RHEA-COMP:9707"/>
        <dbReference type="ChEBI" id="CHEBI:15378"/>
        <dbReference type="ChEBI" id="CHEBI:30616"/>
        <dbReference type="ChEBI" id="CHEBI:33019"/>
        <dbReference type="ChEBI" id="CHEBI:58315"/>
        <dbReference type="ChEBI" id="CHEBI:78442"/>
        <dbReference type="ChEBI" id="CHEBI:78536"/>
        <dbReference type="ChEBI" id="CHEBI:456215"/>
        <dbReference type="EC" id="6.1.1.1"/>
    </reaction>
</comment>
<accession>A0ABR3SD16</accession>
<keyword evidence="5 9" id="KW-0648">Protein biosynthesis</keyword>
<dbReference type="InterPro" id="IPR001412">
    <property type="entry name" value="aa-tRNA-synth_I_CS"/>
</dbReference>
<dbReference type="PRINTS" id="PR01040">
    <property type="entry name" value="TRNASYNTHTYR"/>
</dbReference>
<dbReference type="SUPFAM" id="SSF52374">
    <property type="entry name" value="Nucleotidylyl transferase"/>
    <property type="match status" value="1"/>
</dbReference>
<feature type="region of interest" description="Disordered" evidence="10">
    <location>
        <begin position="412"/>
        <end position="445"/>
    </location>
</feature>
<comment type="caution">
    <text evidence="12">The sequence shown here is derived from an EMBL/GenBank/DDBJ whole genome shotgun (WGS) entry which is preliminary data.</text>
</comment>
<evidence type="ECO:0000256" key="7">
    <source>
        <dbReference type="ARBA" id="ARBA00033323"/>
    </source>
</evidence>
<dbReference type="Pfam" id="PF00579">
    <property type="entry name" value="tRNA-synt_1b"/>
    <property type="match status" value="1"/>
</dbReference>
<evidence type="ECO:0000256" key="8">
    <source>
        <dbReference type="ARBA" id="ARBA00048248"/>
    </source>
</evidence>
<evidence type="ECO:0000256" key="2">
    <source>
        <dbReference type="ARBA" id="ARBA00022598"/>
    </source>
</evidence>
<feature type="domain" description="Tyrosyl-tRNA synthetase C-terminal" evidence="11">
    <location>
        <begin position="467"/>
        <end position="583"/>
    </location>
</feature>
<dbReference type="Gene3D" id="1.10.240.10">
    <property type="entry name" value="Tyrosyl-Transfer RNA Synthetase"/>
    <property type="match status" value="1"/>
</dbReference>
<dbReference type="InterPro" id="IPR002307">
    <property type="entry name" value="Tyr-tRNA-ligase"/>
</dbReference>
<dbReference type="Pfam" id="PF16714">
    <property type="entry name" value="TyrRSs_C"/>
    <property type="match status" value="1"/>
</dbReference>
<name>A0ABR3SD16_9PEZI</name>
<dbReference type="Proteomes" id="UP001521116">
    <property type="component" value="Unassembled WGS sequence"/>
</dbReference>
<dbReference type="InterPro" id="IPR014729">
    <property type="entry name" value="Rossmann-like_a/b/a_fold"/>
</dbReference>
<evidence type="ECO:0000256" key="6">
    <source>
        <dbReference type="ARBA" id="ARBA00023146"/>
    </source>
</evidence>
<evidence type="ECO:0000313" key="13">
    <source>
        <dbReference type="Proteomes" id="UP001521116"/>
    </source>
</evidence>
<organism evidence="12 13">
    <name type="scientific">Neofusicoccum ribis</name>
    <dbReference type="NCBI Taxonomy" id="45134"/>
    <lineage>
        <taxon>Eukaryota</taxon>
        <taxon>Fungi</taxon>
        <taxon>Dikarya</taxon>
        <taxon>Ascomycota</taxon>
        <taxon>Pezizomycotina</taxon>
        <taxon>Dothideomycetes</taxon>
        <taxon>Dothideomycetes incertae sedis</taxon>
        <taxon>Botryosphaeriales</taxon>
        <taxon>Botryosphaeriaceae</taxon>
        <taxon>Neofusicoccum</taxon>
    </lineage>
</organism>
<comment type="similarity">
    <text evidence="9">Belongs to the class-I aminoacyl-tRNA synthetase family.</text>
</comment>
<dbReference type="PROSITE" id="PS00178">
    <property type="entry name" value="AA_TRNA_LIGASE_I"/>
    <property type="match status" value="1"/>
</dbReference>
<dbReference type="Gene3D" id="3.40.50.620">
    <property type="entry name" value="HUPs"/>
    <property type="match status" value="1"/>
</dbReference>
<evidence type="ECO:0000256" key="10">
    <source>
        <dbReference type="SAM" id="MobiDB-lite"/>
    </source>
</evidence>
<keyword evidence="4 9" id="KW-0067">ATP-binding</keyword>
<protein>
    <recommendedName>
        <fullName evidence="1 9">Tyrosine--tRNA ligase</fullName>
        <ecNumber evidence="1 9">6.1.1.1</ecNumber>
    </recommendedName>
    <alternativeName>
        <fullName evidence="7 9">Tyrosyl-tRNA synthetase</fullName>
    </alternativeName>
</protein>
<dbReference type="PANTHER" id="PTHR11766">
    <property type="entry name" value="TYROSYL-TRNA SYNTHETASE"/>
    <property type="match status" value="1"/>
</dbReference>
<evidence type="ECO:0000256" key="4">
    <source>
        <dbReference type="ARBA" id="ARBA00022840"/>
    </source>
</evidence>
<reference evidence="12 13" key="1">
    <citation type="submission" date="2024-02" db="EMBL/GenBank/DDBJ databases">
        <title>De novo assembly and annotation of 12 fungi associated with fruit tree decline syndrome in Ontario, Canada.</title>
        <authorList>
            <person name="Sulman M."/>
            <person name="Ellouze W."/>
            <person name="Ilyukhin E."/>
        </authorList>
    </citation>
    <scope>NUCLEOTIDE SEQUENCE [LARGE SCALE GENOMIC DNA]</scope>
    <source>
        <strain evidence="12 13">M1-105</strain>
    </source>
</reference>
<keyword evidence="13" id="KW-1185">Reference proteome</keyword>
<evidence type="ECO:0000256" key="5">
    <source>
        <dbReference type="ARBA" id="ARBA00022917"/>
    </source>
</evidence>
<evidence type="ECO:0000259" key="11">
    <source>
        <dbReference type="Pfam" id="PF16714"/>
    </source>
</evidence>
<keyword evidence="2 9" id="KW-0436">Ligase</keyword>
<dbReference type="InterPro" id="IPR032005">
    <property type="entry name" value="TyrRSs_C"/>
</dbReference>
<evidence type="ECO:0000313" key="12">
    <source>
        <dbReference type="EMBL" id="KAL1617423.1"/>
    </source>
</evidence>